<dbReference type="Pfam" id="PF01796">
    <property type="entry name" value="OB_ChsH2_C"/>
    <property type="match status" value="1"/>
</dbReference>
<comment type="caution">
    <text evidence="2">The sequence shown here is derived from an EMBL/GenBank/DDBJ whole genome shotgun (WGS) entry which is preliminary data.</text>
</comment>
<evidence type="ECO:0000259" key="1">
    <source>
        <dbReference type="Pfam" id="PF01796"/>
    </source>
</evidence>
<dbReference type="PANTHER" id="PTHR34075">
    <property type="entry name" value="BLR3430 PROTEIN"/>
    <property type="match status" value="1"/>
</dbReference>
<organism evidence="2">
    <name type="scientific">Desulfomonile tiedjei</name>
    <dbReference type="NCBI Taxonomy" id="2358"/>
    <lineage>
        <taxon>Bacteria</taxon>
        <taxon>Pseudomonadati</taxon>
        <taxon>Thermodesulfobacteriota</taxon>
        <taxon>Desulfomonilia</taxon>
        <taxon>Desulfomonilales</taxon>
        <taxon>Desulfomonilaceae</taxon>
        <taxon>Desulfomonile</taxon>
    </lineage>
</organism>
<gene>
    <name evidence="2" type="ORF">ENV54_01770</name>
</gene>
<accession>A0A7C4AQF2</accession>
<dbReference type="PANTHER" id="PTHR34075:SF4">
    <property type="entry name" value="DUF35 DOMAIN-CONTAINING PROTEIN"/>
    <property type="match status" value="1"/>
</dbReference>
<name>A0A7C4AQF2_9BACT</name>
<sequence>MEDWRDHTEALTLKGQISLPYRWWVGKTGSRFLTTLREKKTILGNKCPQCATVYIPPRKNCGRCFTPITEMIQLSDEGVVTSFTIVRFQFELHPTSPPFAYALIKLDGADVSFLHIIKDDLTSLRNFARVKAVFAQNRVGSIWDIECFRLI</sequence>
<protein>
    <submittedName>
        <fullName evidence="2">Zn-ribbon domain-containing OB-fold protein</fullName>
    </submittedName>
</protein>
<dbReference type="SUPFAM" id="SSF50249">
    <property type="entry name" value="Nucleic acid-binding proteins"/>
    <property type="match status" value="1"/>
</dbReference>
<reference evidence="2" key="1">
    <citation type="journal article" date="2020" name="mSystems">
        <title>Genome- and Community-Level Interaction Insights into Carbon Utilization and Element Cycling Functions of Hydrothermarchaeota in Hydrothermal Sediment.</title>
        <authorList>
            <person name="Zhou Z."/>
            <person name="Liu Y."/>
            <person name="Xu W."/>
            <person name="Pan J."/>
            <person name="Luo Z.H."/>
            <person name="Li M."/>
        </authorList>
    </citation>
    <scope>NUCLEOTIDE SEQUENCE [LARGE SCALE GENOMIC DNA]</scope>
    <source>
        <strain evidence="2">SpSt-769</strain>
    </source>
</reference>
<dbReference type="InterPro" id="IPR002878">
    <property type="entry name" value="ChsH2_C"/>
</dbReference>
<dbReference type="InterPro" id="IPR012340">
    <property type="entry name" value="NA-bd_OB-fold"/>
</dbReference>
<dbReference type="InterPro" id="IPR052513">
    <property type="entry name" value="Thioester_dehydratase-like"/>
</dbReference>
<dbReference type="AlphaFoldDB" id="A0A7C4AQF2"/>
<dbReference type="Gene3D" id="6.10.30.10">
    <property type="match status" value="1"/>
</dbReference>
<dbReference type="EMBL" id="DTGT01000058">
    <property type="protein sequence ID" value="HGH60008.1"/>
    <property type="molecule type" value="Genomic_DNA"/>
</dbReference>
<proteinExistence type="predicted"/>
<feature type="domain" description="ChsH2 C-terminal OB-fold" evidence="1">
    <location>
        <begin position="73"/>
        <end position="134"/>
    </location>
</feature>
<evidence type="ECO:0000313" key="2">
    <source>
        <dbReference type="EMBL" id="HGH60008.1"/>
    </source>
</evidence>